<evidence type="ECO:0000313" key="1">
    <source>
        <dbReference type="EMBL" id="KAL3780543.1"/>
    </source>
</evidence>
<dbReference type="Gene3D" id="2.60.40.10">
    <property type="entry name" value="Immunoglobulins"/>
    <property type="match status" value="1"/>
</dbReference>
<accession>A0ABD3NZC7</accession>
<dbReference type="InterPro" id="IPR013783">
    <property type="entry name" value="Ig-like_fold"/>
</dbReference>
<keyword evidence="2" id="KW-1185">Reference proteome</keyword>
<dbReference type="PANTHER" id="PTHR33683:SF46">
    <property type="entry name" value="SUSHI DOMAIN-CONTAINING PROTEIN"/>
    <property type="match status" value="1"/>
</dbReference>
<sequence length="1072" mass="115998">MVSSWHHLIREKSRSMNLRLLLGSPLLLSTTNGLIETPPENDSLASFAFVHPHLHPTVTDGETPDGYPSFTPQTQNLLGPDILPTAFQDSLTEFEDSLNLVPGTTQIDYLSGRIECLTLSVPILPGGGDGNRLLWRVSTGAEDELRDRSSAQERTLTSPSNADEWAELATSALQGWMSAHASLLEIDTDELFEPETVRTAVHGNGDTIQLHIPRTYKGITVSGSRAMATIKLGNLINLGLEQWGTIADDFDVQPQTSLEDAYDALKIYTGTALNERVGAKCTPELQIATFYSSGKANFGEGYDYKLVWRVCPTFEGQGVEIMEGIVDAQSGEIYSFVDKVHYFEAKGGVYPISNDNVGFDGMAHVGWPMPYMAVGNEITDGGGNYFNDGSVSGTFNGPYVRIKDVCGSASLSGYDGLDWSTSGGDDCKTPGSGNRGNTHSSRTNWYHLNKVIEAARSRLPDNSWLKQRLSVKVNINMSCNAFMNADGLNFYRSGNGCANTGELTGVIVHEWGHGLDYYDLTNSIASPSGEGIADIYSALYMADSCVGRGFFGAGSGCTGVRDIDYQKTGGTPRTFSWSRKNCGNKVHCTGLVYSDAVWSLYKRILQEAPYNYDGNTALEIVTRLTYIAAGNIDTWYSGSPPFGGCNSASGYRQYLAADDDNGNINDGTPHMQAIFKAFNDQEIACNTPAVRDSGCWGTPDAAPQLTILSRNMKAEISWTAVLGASNYQIFRTEGVKGCEHGKALVATTDTGLMNGREYYYIVIPKGPNESCFGPASACTAVKPSFNPSFQLTCLPASSLNFTLNEPASSSTVQCTIDTFGGLDGTVTLYCDSSTVDGVACNVTPSMDLSPSQSQATISVVISSTNSAVADGNVIVSGVYGSITRATAIPVSILPKCGNKNCDLDENSRLCPADCADRILVSDHPGARAAPGFMFYVDSGNRDVEITSFDIHTQAEGNALIQIYTRRGNYLGHEMNRDDWSLIHEESVYLRGPKTPTELRQMNEAVVIPKRGASFFIWSYQNAILYDAETAEGAQFAFDSFLTLHEGIGITGLFEGNYADEVYSPRAFKGNIQ</sequence>
<evidence type="ECO:0000313" key="2">
    <source>
        <dbReference type="Proteomes" id="UP001516023"/>
    </source>
</evidence>
<organism evidence="1 2">
    <name type="scientific">Cyclotella cryptica</name>
    <dbReference type="NCBI Taxonomy" id="29204"/>
    <lineage>
        <taxon>Eukaryota</taxon>
        <taxon>Sar</taxon>
        <taxon>Stramenopiles</taxon>
        <taxon>Ochrophyta</taxon>
        <taxon>Bacillariophyta</taxon>
        <taxon>Coscinodiscophyceae</taxon>
        <taxon>Thalassiosirophycidae</taxon>
        <taxon>Stephanodiscales</taxon>
        <taxon>Stephanodiscaceae</taxon>
        <taxon>Cyclotella</taxon>
    </lineage>
</organism>
<proteinExistence type="predicted"/>
<gene>
    <name evidence="1" type="ORF">HJC23_001903</name>
</gene>
<name>A0ABD3NZC7_9STRA</name>
<comment type="caution">
    <text evidence="1">The sequence shown here is derived from an EMBL/GenBank/DDBJ whole genome shotgun (WGS) entry which is preliminary data.</text>
</comment>
<protein>
    <submittedName>
        <fullName evidence="1">Uncharacterized protein</fullName>
    </submittedName>
</protein>
<dbReference type="AlphaFoldDB" id="A0ABD3NZC7"/>
<dbReference type="EMBL" id="JABMIG020000346">
    <property type="protein sequence ID" value="KAL3780543.1"/>
    <property type="molecule type" value="Genomic_DNA"/>
</dbReference>
<dbReference type="Proteomes" id="UP001516023">
    <property type="component" value="Unassembled WGS sequence"/>
</dbReference>
<dbReference type="SUPFAM" id="SSF55486">
    <property type="entry name" value="Metalloproteases ('zincins'), catalytic domain"/>
    <property type="match status" value="1"/>
</dbReference>
<reference evidence="1 2" key="1">
    <citation type="journal article" date="2020" name="G3 (Bethesda)">
        <title>Improved Reference Genome for Cyclotella cryptica CCMP332, a Model for Cell Wall Morphogenesis, Salinity Adaptation, and Lipid Production in Diatoms (Bacillariophyta).</title>
        <authorList>
            <person name="Roberts W.R."/>
            <person name="Downey K.M."/>
            <person name="Ruck E.C."/>
            <person name="Traller J.C."/>
            <person name="Alverson A.J."/>
        </authorList>
    </citation>
    <scope>NUCLEOTIDE SEQUENCE [LARGE SCALE GENOMIC DNA]</scope>
    <source>
        <strain evidence="1 2">CCMP332</strain>
    </source>
</reference>
<dbReference type="PANTHER" id="PTHR33683">
    <property type="entry name" value="1, PUTATIVE-RELATED"/>
    <property type="match status" value="1"/>
</dbReference>